<comment type="cofactor">
    <cofactor evidence="1">
        <name>a divalent metal cation</name>
        <dbReference type="ChEBI" id="CHEBI:60240"/>
    </cofactor>
</comment>
<protein>
    <recommendedName>
        <fullName evidence="8">DDE Tnp4 domain-containing protein</fullName>
    </recommendedName>
</protein>
<sequence length="373" mass="42032">MLRWIRAAERAKKKCENEEETASEIIESDIVDEQIVSINEAMDLQMNEKLDDSIWNEKIDTDNDEPTINEFSTNNKFTQTDLESNDEKTLYYTGLPNAELLFLIHATVHSYLKPIRNKAALTTFQELILSLIKIRLNLPFTDLAYRFDISVSTASRIFRKTINVLAVCFSNLIVWPDRDVLLSTQPHYFSPSFKRVTVIIDCFEIYVEGSESLLANAESWSQYKHNKTIKVLVGITGQGTISFLSKAWGGRTSDKHIVENSGFLDHIIPGDVVLADRGFLIKDSLDSIGASLNIPAFTKGVNQLHPMDIEETRKLANVRIHVERVIGGLKNKFKILIGTLPVEMLHCNNSGDSFIDEILTTCGALHNLCPAIT</sequence>
<organism evidence="6 7">
    <name type="scientific">Trichogramma kaykai</name>
    <dbReference type="NCBI Taxonomy" id="54128"/>
    <lineage>
        <taxon>Eukaryota</taxon>
        <taxon>Metazoa</taxon>
        <taxon>Ecdysozoa</taxon>
        <taxon>Arthropoda</taxon>
        <taxon>Hexapoda</taxon>
        <taxon>Insecta</taxon>
        <taxon>Pterygota</taxon>
        <taxon>Neoptera</taxon>
        <taxon>Endopterygota</taxon>
        <taxon>Hymenoptera</taxon>
        <taxon>Apocrita</taxon>
        <taxon>Proctotrupomorpha</taxon>
        <taxon>Chalcidoidea</taxon>
        <taxon>Trichogrammatidae</taxon>
        <taxon>Trichogramma</taxon>
    </lineage>
</organism>
<dbReference type="Pfam" id="PF13359">
    <property type="entry name" value="DDE_Tnp_4"/>
    <property type="match status" value="1"/>
</dbReference>
<keyword evidence="2" id="KW-0479">Metal-binding</keyword>
<feature type="domain" description="Transposase Helix-turn-helix" evidence="5">
    <location>
        <begin position="121"/>
        <end position="170"/>
    </location>
</feature>
<dbReference type="InterPro" id="IPR027805">
    <property type="entry name" value="Transposase_HTH_dom"/>
</dbReference>
<dbReference type="GO" id="GO:0046872">
    <property type="term" value="F:metal ion binding"/>
    <property type="evidence" value="ECO:0007669"/>
    <property type="project" value="UniProtKB-KW"/>
</dbReference>
<reference evidence="6 7" key="1">
    <citation type="journal article" date="2024" name="bioRxiv">
        <title>A reference genome for Trichogramma kaykai: A tiny desert-dwelling parasitoid wasp with competing sex-ratio distorters.</title>
        <authorList>
            <person name="Culotta J."/>
            <person name="Lindsey A.R."/>
        </authorList>
    </citation>
    <scope>NUCLEOTIDE SEQUENCE [LARGE SCALE GENOMIC DNA]</scope>
    <source>
        <strain evidence="6 7">KSX58</strain>
    </source>
</reference>
<evidence type="ECO:0000256" key="2">
    <source>
        <dbReference type="ARBA" id="ARBA00022723"/>
    </source>
</evidence>
<gene>
    <name evidence="6" type="ORF">TKK_013661</name>
</gene>
<dbReference type="Proteomes" id="UP001627154">
    <property type="component" value="Unassembled WGS sequence"/>
</dbReference>
<keyword evidence="3" id="KW-0175">Coiled coil</keyword>
<proteinExistence type="predicted"/>
<dbReference type="EMBL" id="JBJJXI010000108">
    <property type="protein sequence ID" value="KAL3391753.1"/>
    <property type="molecule type" value="Genomic_DNA"/>
</dbReference>
<feature type="domain" description="DDE Tnp4" evidence="4">
    <location>
        <begin position="200"/>
        <end position="367"/>
    </location>
</feature>
<feature type="coiled-coil region" evidence="3">
    <location>
        <begin position="1"/>
        <end position="28"/>
    </location>
</feature>
<dbReference type="PANTHER" id="PTHR23080">
    <property type="entry name" value="THAP DOMAIN PROTEIN"/>
    <property type="match status" value="1"/>
</dbReference>
<dbReference type="InterPro" id="IPR027806">
    <property type="entry name" value="HARBI1_dom"/>
</dbReference>
<evidence type="ECO:0000313" key="7">
    <source>
        <dbReference type="Proteomes" id="UP001627154"/>
    </source>
</evidence>
<name>A0ABD2WFM6_9HYME</name>
<evidence type="ECO:0008006" key="8">
    <source>
        <dbReference type="Google" id="ProtNLM"/>
    </source>
</evidence>
<keyword evidence="7" id="KW-1185">Reference proteome</keyword>
<evidence type="ECO:0000259" key="5">
    <source>
        <dbReference type="Pfam" id="PF13613"/>
    </source>
</evidence>
<evidence type="ECO:0000256" key="3">
    <source>
        <dbReference type="SAM" id="Coils"/>
    </source>
</evidence>
<evidence type="ECO:0000259" key="4">
    <source>
        <dbReference type="Pfam" id="PF13359"/>
    </source>
</evidence>
<dbReference type="AlphaFoldDB" id="A0ABD2WFM6"/>
<evidence type="ECO:0000313" key="6">
    <source>
        <dbReference type="EMBL" id="KAL3391753.1"/>
    </source>
</evidence>
<comment type="caution">
    <text evidence="6">The sequence shown here is derived from an EMBL/GenBank/DDBJ whole genome shotgun (WGS) entry which is preliminary data.</text>
</comment>
<accession>A0ABD2WFM6</accession>
<dbReference type="Pfam" id="PF13613">
    <property type="entry name" value="HTH_Tnp_4"/>
    <property type="match status" value="1"/>
</dbReference>
<evidence type="ECO:0000256" key="1">
    <source>
        <dbReference type="ARBA" id="ARBA00001968"/>
    </source>
</evidence>